<keyword evidence="5" id="KW-0479">Metal-binding</keyword>
<keyword evidence="4" id="KW-0548">Nucleotidyltransferase</keyword>
<evidence type="ECO:0000256" key="6">
    <source>
        <dbReference type="ARBA" id="ARBA00022741"/>
    </source>
</evidence>
<dbReference type="Proteomes" id="UP000199397">
    <property type="component" value="Unassembled WGS sequence"/>
</dbReference>
<name>A0A1H3ZKZ4_9GAMM</name>
<keyword evidence="6" id="KW-0547">Nucleotide-binding</keyword>
<keyword evidence="7" id="KW-0067">ATP-binding</keyword>
<dbReference type="GO" id="GO:0046872">
    <property type="term" value="F:metal ion binding"/>
    <property type="evidence" value="ECO:0007669"/>
    <property type="project" value="UniProtKB-KW"/>
</dbReference>
<protein>
    <submittedName>
        <fullName evidence="9">Uncharacterized ACR, YdiU/UPF0061 family</fullName>
    </submittedName>
</protein>
<dbReference type="AlphaFoldDB" id="A0A1H3ZKZ4"/>
<proteinExistence type="inferred from homology"/>
<comment type="similarity">
    <text evidence="2">Belongs to the SELO family.</text>
</comment>
<dbReference type="STRING" id="525918.SAMN05660964_01218"/>
<comment type="cofactor">
    <cofactor evidence="1">
        <name>Mg(2+)</name>
        <dbReference type="ChEBI" id="CHEBI:18420"/>
    </cofactor>
</comment>
<evidence type="ECO:0000256" key="8">
    <source>
        <dbReference type="ARBA" id="ARBA00022842"/>
    </source>
</evidence>
<accession>A0A1H3ZKZ4</accession>
<dbReference type="PANTHER" id="PTHR32057">
    <property type="entry name" value="PROTEIN ADENYLYLTRANSFERASE SELO, MITOCHONDRIAL"/>
    <property type="match status" value="1"/>
</dbReference>
<evidence type="ECO:0000256" key="3">
    <source>
        <dbReference type="ARBA" id="ARBA00022679"/>
    </source>
</evidence>
<reference evidence="9 10" key="1">
    <citation type="submission" date="2016-10" db="EMBL/GenBank/DDBJ databases">
        <authorList>
            <person name="de Groot N.N."/>
        </authorList>
    </citation>
    <scope>NUCLEOTIDE SEQUENCE [LARGE SCALE GENOMIC DNA]</scope>
    <source>
        <strain evidence="9 10">DSM 21228</strain>
    </source>
</reference>
<evidence type="ECO:0000313" key="10">
    <source>
        <dbReference type="Proteomes" id="UP000199397"/>
    </source>
</evidence>
<dbReference type="Pfam" id="PF02696">
    <property type="entry name" value="SelO"/>
    <property type="match status" value="1"/>
</dbReference>
<keyword evidence="8" id="KW-0460">Magnesium</keyword>
<evidence type="ECO:0000313" key="9">
    <source>
        <dbReference type="EMBL" id="SEA24439.1"/>
    </source>
</evidence>
<dbReference type="GO" id="GO:0070733">
    <property type="term" value="F:AMPylase activity"/>
    <property type="evidence" value="ECO:0007669"/>
    <property type="project" value="TreeGrafter"/>
</dbReference>
<dbReference type="RefSeq" id="WP_175517853.1">
    <property type="nucleotide sequence ID" value="NZ_FNQP01000005.1"/>
</dbReference>
<keyword evidence="10" id="KW-1185">Reference proteome</keyword>
<dbReference type="PANTHER" id="PTHR32057:SF14">
    <property type="entry name" value="PROTEIN ADENYLYLTRANSFERASE SELO, MITOCHONDRIAL"/>
    <property type="match status" value="1"/>
</dbReference>
<evidence type="ECO:0000256" key="1">
    <source>
        <dbReference type="ARBA" id="ARBA00001946"/>
    </source>
</evidence>
<dbReference type="GO" id="GO:0005524">
    <property type="term" value="F:ATP binding"/>
    <property type="evidence" value="ECO:0007669"/>
    <property type="project" value="UniProtKB-KW"/>
</dbReference>
<sequence>MKHLSDLTFYNHFHTLGTHFYCECSPQGLENPTLVCSSAEVLQQLGLHPDEANTDLFLQVFSGNALLPGMQPLAQDYAGHQFGNFNPFLGDGRALLLGEVATPTGILDIYLKGSGRTPYARNADGRAGLRECLHEFHITAQLAALNVPTARCLCVVSGSQQVYRGGFEPSAILTRLAPSHIRFGTFENYYFQKNRAALCQLADHVIACHYPDCLAAGEQRYAAFFAEVVLRTARLMAHWQAVGFVHGVMNTDNQSILGLTLDVGMGAFTPERDPAYVCHPEDGHGRYAFGQQPVVGLWNCNVLARALSPLIAAHDLRTALQAYEPEYLRHYTALLSESPPGA</sequence>
<evidence type="ECO:0000256" key="4">
    <source>
        <dbReference type="ARBA" id="ARBA00022695"/>
    </source>
</evidence>
<keyword evidence="3" id="KW-0808">Transferase</keyword>
<gene>
    <name evidence="9" type="ORF">SAMN05660964_01218</name>
</gene>
<organism evidence="9 10">
    <name type="scientific">Thiothrix caldifontis</name>
    <dbReference type="NCBI Taxonomy" id="525918"/>
    <lineage>
        <taxon>Bacteria</taxon>
        <taxon>Pseudomonadati</taxon>
        <taxon>Pseudomonadota</taxon>
        <taxon>Gammaproteobacteria</taxon>
        <taxon>Thiotrichales</taxon>
        <taxon>Thiotrichaceae</taxon>
        <taxon>Thiothrix</taxon>
    </lineage>
</organism>
<dbReference type="InterPro" id="IPR003846">
    <property type="entry name" value="SelO"/>
</dbReference>
<evidence type="ECO:0000256" key="2">
    <source>
        <dbReference type="ARBA" id="ARBA00009747"/>
    </source>
</evidence>
<evidence type="ECO:0000256" key="5">
    <source>
        <dbReference type="ARBA" id="ARBA00022723"/>
    </source>
</evidence>
<evidence type="ECO:0000256" key="7">
    <source>
        <dbReference type="ARBA" id="ARBA00022840"/>
    </source>
</evidence>
<dbReference type="EMBL" id="FNQP01000005">
    <property type="protein sequence ID" value="SEA24439.1"/>
    <property type="molecule type" value="Genomic_DNA"/>
</dbReference>